<feature type="transmembrane region" description="Helical" evidence="1">
    <location>
        <begin position="185"/>
        <end position="207"/>
    </location>
</feature>
<keyword evidence="1" id="KW-0472">Membrane</keyword>
<protein>
    <recommendedName>
        <fullName evidence="4">Glycosyltransferase RgtA/B/C/D-like domain-containing protein</fullName>
    </recommendedName>
</protein>
<dbReference type="Proteomes" id="UP000234530">
    <property type="component" value="Chromosome"/>
</dbReference>
<sequence>MLVLVAQMRIDPWHDEAMLLANLLIPDLNLFAPLPQYEQAGPVGYLWIARVLLTLTGSEPPYAVLRLLSAFFFAAGTGVLLASQPLRSRPVAALIFAAIICGSSLIWSYTFEIKHYSAEFFASALVLVVGLPLASSDRVATFVRFLVAVLIGGLLSFTLPVVVAGLLGGIAVVRLAEGGSARSGLSLPFILTGATALAYLFILYVFLNKELVIYQLSAYAHVYGRGAPSDLVGILIARTIGLLDVATFMFGSAMPEAIRQALVDLGMPLSLSYHLVRLLAVVIVAGALWMAMIEAPDVGAVGISIMLVVAVLGLGGALQIASARHTIFLSPLAALIFTFSLTYLLDRLLPGRPSEILSGILLVSSLVLGVNHGLNRETQEITKLLVHIRDTRADAPVWVFGGAQPALRVLSPPPARVLGMFDPTSAKIAWQVRGGEVRSIATSEIPWQVNPDYPQTIANLASGEKALWLLFSNDGLIPDRSAFLAVAEKAIGACVHPLESWASALYFCEEKGDAAAIGRAADR</sequence>
<evidence type="ECO:0000256" key="1">
    <source>
        <dbReference type="SAM" id="Phobius"/>
    </source>
</evidence>
<dbReference type="KEGG" id="pzh:CX676_14055"/>
<feature type="transmembrane region" description="Helical" evidence="1">
    <location>
        <begin position="116"/>
        <end position="134"/>
    </location>
</feature>
<feature type="transmembrane region" description="Helical" evidence="1">
    <location>
        <begin position="146"/>
        <end position="173"/>
    </location>
</feature>
<keyword evidence="1" id="KW-1133">Transmembrane helix</keyword>
<gene>
    <name evidence="2" type="ORF">CX676_14055</name>
</gene>
<keyword evidence="3" id="KW-1185">Reference proteome</keyword>
<name>A0A2H5F0S5_9RHOB</name>
<feature type="transmembrane region" description="Helical" evidence="1">
    <location>
        <begin position="327"/>
        <end position="344"/>
    </location>
</feature>
<dbReference type="EMBL" id="CP025430">
    <property type="protein sequence ID" value="AUH65159.1"/>
    <property type="molecule type" value="Genomic_DNA"/>
</dbReference>
<proteinExistence type="predicted"/>
<feature type="transmembrane region" description="Helical" evidence="1">
    <location>
        <begin position="271"/>
        <end position="291"/>
    </location>
</feature>
<feature type="transmembrane region" description="Helical" evidence="1">
    <location>
        <begin position="231"/>
        <end position="251"/>
    </location>
</feature>
<dbReference type="AlphaFoldDB" id="A0A2H5F0S5"/>
<evidence type="ECO:0008006" key="4">
    <source>
        <dbReference type="Google" id="ProtNLM"/>
    </source>
</evidence>
<feature type="transmembrane region" description="Helical" evidence="1">
    <location>
        <begin position="298"/>
        <end position="321"/>
    </location>
</feature>
<evidence type="ECO:0000313" key="3">
    <source>
        <dbReference type="Proteomes" id="UP000234530"/>
    </source>
</evidence>
<reference evidence="2 3" key="1">
    <citation type="journal article" date="2013" name="Antonie Van Leeuwenhoek">
        <title>Paracoccus zhejiangensis sp. nov., isolated from activated sludge in wastewater-treatment system.</title>
        <authorList>
            <person name="Wu Z.G."/>
            <person name="Zhang D.F."/>
            <person name="Liu Y.L."/>
            <person name="Wang F."/>
            <person name="Jiang X."/>
            <person name="Li C."/>
            <person name="Li S.P."/>
            <person name="Hong Q."/>
            <person name="Li W.J."/>
        </authorList>
    </citation>
    <scope>NUCLEOTIDE SEQUENCE [LARGE SCALE GENOMIC DNA]</scope>
    <source>
        <strain evidence="2 3">J6</strain>
    </source>
</reference>
<organism evidence="2 3">
    <name type="scientific">Paracoccus zhejiangensis</name>
    <dbReference type="NCBI Taxonomy" id="1077935"/>
    <lineage>
        <taxon>Bacteria</taxon>
        <taxon>Pseudomonadati</taxon>
        <taxon>Pseudomonadota</taxon>
        <taxon>Alphaproteobacteria</taxon>
        <taxon>Rhodobacterales</taxon>
        <taxon>Paracoccaceae</taxon>
        <taxon>Paracoccus</taxon>
    </lineage>
</organism>
<feature type="transmembrane region" description="Helical" evidence="1">
    <location>
        <begin position="356"/>
        <end position="374"/>
    </location>
</feature>
<feature type="transmembrane region" description="Helical" evidence="1">
    <location>
        <begin position="91"/>
        <end position="110"/>
    </location>
</feature>
<keyword evidence="1" id="KW-0812">Transmembrane</keyword>
<accession>A0A2H5F0S5</accession>
<evidence type="ECO:0000313" key="2">
    <source>
        <dbReference type="EMBL" id="AUH65159.1"/>
    </source>
</evidence>
<feature type="transmembrane region" description="Helical" evidence="1">
    <location>
        <begin position="63"/>
        <end position="82"/>
    </location>
</feature>